<evidence type="ECO:0000259" key="8">
    <source>
        <dbReference type="Pfam" id="PF02687"/>
    </source>
</evidence>
<dbReference type="PANTHER" id="PTHR30572">
    <property type="entry name" value="MEMBRANE COMPONENT OF TRANSPORTER-RELATED"/>
    <property type="match status" value="1"/>
</dbReference>
<accession>A0ABU3F2M4</accession>
<keyword evidence="11" id="KW-1185">Reference proteome</keyword>
<keyword evidence="3 7" id="KW-0812">Transmembrane</keyword>
<feature type="transmembrane region" description="Helical" evidence="7">
    <location>
        <begin position="364"/>
        <end position="384"/>
    </location>
</feature>
<proteinExistence type="inferred from homology"/>
<comment type="similarity">
    <text evidence="6">Belongs to the ABC-4 integral membrane protein family.</text>
</comment>
<dbReference type="EMBL" id="JARPYI010000011">
    <property type="protein sequence ID" value="MDT2601377.1"/>
    <property type="molecule type" value="Genomic_DNA"/>
</dbReference>
<feature type="transmembrane region" description="Helical" evidence="7">
    <location>
        <begin position="277"/>
        <end position="302"/>
    </location>
</feature>
<evidence type="ECO:0000313" key="10">
    <source>
        <dbReference type="EMBL" id="MDT2601377.1"/>
    </source>
</evidence>
<feature type="domain" description="ABC3 transporter permease C-terminal" evidence="8">
    <location>
        <begin position="281"/>
        <end position="393"/>
    </location>
</feature>
<name>A0ABU3F2M4_9ENTE</name>
<dbReference type="Pfam" id="PF12704">
    <property type="entry name" value="MacB_PCD"/>
    <property type="match status" value="1"/>
</dbReference>
<protein>
    <submittedName>
        <fullName evidence="10">ABC transporter permease</fullName>
    </submittedName>
</protein>
<keyword evidence="2" id="KW-1003">Cell membrane</keyword>
<keyword evidence="5 7" id="KW-0472">Membrane</keyword>
<evidence type="ECO:0000256" key="7">
    <source>
        <dbReference type="SAM" id="Phobius"/>
    </source>
</evidence>
<dbReference type="PANTHER" id="PTHR30572:SF4">
    <property type="entry name" value="ABC TRANSPORTER PERMEASE YTRF"/>
    <property type="match status" value="1"/>
</dbReference>
<comment type="caution">
    <text evidence="10">The sequence shown here is derived from an EMBL/GenBank/DDBJ whole genome shotgun (WGS) entry which is preliminary data.</text>
</comment>
<keyword evidence="4 7" id="KW-1133">Transmembrane helix</keyword>
<gene>
    <name evidence="10" type="ORF">P7D85_16430</name>
</gene>
<feature type="transmembrane region" description="Helical" evidence="7">
    <location>
        <begin position="326"/>
        <end position="352"/>
    </location>
</feature>
<organism evidence="10 11">
    <name type="scientific">Enterococcus hulanensis</name>
    <dbReference type="NCBI Taxonomy" id="2559929"/>
    <lineage>
        <taxon>Bacteria</taxon>
        <taxon>Bacillati</taxon>
        <taxon>Bacillota</taxon>
        <taxon>Bacilli</taxon>
        <taxon>Lactobacillales</taxon>
        <taxon>Enterococcaceae</taxon>
        <taxon>Enterococcus</taxon>
    </lineage>
</organism>
<evidence type="ECO:0000256" key="5">
    <source>
        <dbReference type="ARBA" id="ARBA00023136"/>
    </source>
</evidence>
<evidence type="ECO:0000259" key="9">
    <source>
        <dbReference type="Pfam" id="PF12704"/>
    </source>
</evidence>
<dbReference type="Proteomes" id="UP001252875">
    <property type="component" value="Unassembled WGS sequence"/>
</dbReference>
<evidence type="ECO:0000256" key="3">
    <source>
        <dbReference type="ARBA" id="ARBA00022692"/>
    </source>
</evidence>
<feature type="transmembrane region" description="Helical" evidence="7">
    <location>
        <begin position="21"/>
        <end position="42"/>
    </location>
</feature>
<dbReference type="InterPro" id="IPR025857">
    <property type="entry name" value="MacB_PCD"/>
</dbReference>
<comment type="subcellular location">
    <subcellularLocation>
        <location evidence="1">Cell membrane</location>
        <topology evidence="1">Multi-pass membrane protein</topology>
    </subcellularLocation>
</comment>
<dbReference type="RefSeq" id="WP_311823306.1">
    <property type="nucleotide sequence ID" value="NZ_JARPYF010000010.1"/>
</dbReference>
<evidence type="ECO:0000256" key="6">
    <source>
        <dbReference type="ARBA" id="ARBA00038076"/>
    </source>
</evidence>
<sequence length="399" mass="43163">MKFYVNWRSSLGSIFKNKKRSALTMFGIIIGIAAVIAILSIGRGFERDTIESLTAEESDKLEVDINFIPGNDALYYSNVDMIQASDFSLLKDVEGVESVSYPKNDLSYIYKEIKVKDKTKNYRVGVVSKDGDPVSYGRAISAYDNQTQNKVITIDASLAKDIYGSAKGAVGRGFELDKQVFTIIGVFPAGQEETMFSEGTTKILLPRQTYIHFFGNEQDTSAVVLTLADGSKLNKVADKAIKKLESAGAMRQQGEYQVSNMAMMTDGISEVLSSITLFISAVAGISLFIAGVGVMNMMYISVSERTKEIGIRRALGATRGAIRMQFLLEGMTLTLVGGVIGYLLGMLVAYAIGSAMDISVSVDLFTVCLAVGVSSGIGLIFSVMPASEAAKKDLIDILR</sequence>
<dbReference type="InterPro" id="IPR003838">
    <property type="entry name" value="ABC3_permease_C"/>
</dbReference>
<feature type="domain" description="MacB-like periplasmic core" evidence="9">
    <location>
        <begin position="21"/>
        <end position="240"/>
    </location>
</feature>
<evidence type="ECO:0000256" key="2">
    <source>
        <dbReference type="ARBA" id="ARBA00022475"/>
    </source>
</evidence>
<dbReference type="InterPro" id="IPR050250">
    <property type="entry name" value="Macrolide_Exporter_MacB"/>
</dbReference>
<dbReference type="Pfam" id="PF02687">
    <property type="entry name" value="FtsX"/>
    <property type="match status" value="1"/>
</dbReference>
<evidence type="ECO:0000313" key="11">
    <source>
        <dbReference type="Proteomes" id="UP001252875"/>
    </source>
</evidence>
<reference evidence="10 11" key="1">
    <citation type="submission" date="2023-03" db="EMBL/GenBank/DDBJ databases">
        <authorList>
            <person name="Shen W."/>
            <person name="Cai J."/>
        </authorList>
    </citation>
    <scope>NUCLEOTIDE SEQUENCE [LARGE SCALE GENOMIC DNA]</scope>
    <source>
        <strain evidence="10 11">D6-4</strain>
    </source>
</reference>
<evidence type="ECO:0000256" key="4">
    <source>
        <dbReference type="ARBA" id="ARBA00022989"/>
    </source>
</evidence>
<evidence type="ECO:0000256" key="1">
    <source>
        <dbReference type="ARBA" id="ARBA00004651"/>
    </source>
</evidence>